<organism evidence="6 7">
    <name type="scientific">Marinicauda salina</name>
    <dbReference type="NCBI Taxonomy" id="2135793"/>
    <lineage>
        <taxon>Bacteria</taxon>
        <taxon>Pseudomonadati</taxon>
        <taxon>Pseudomonadota</taxon>
        <taxon>Alphaproteobacteria</taxon>
        <taxon>Maricaulales</taxon>
        <taxon>Maricaulaceae</taxon>
        <taxon>Marinicauda</taxon>
    </lineage>
</organism>
<comment type="function">
    <text evidence="5">Plays a role in cell envelope biogenesis, maintenance of cell envelope integrity and membrane homeostasis.</text>
</comment>
<dbReference type="GO" id="GO:0005886">
    <property type="term" value="C:plasma membrane"/>
    <property type="evidence" value="ECO:0007669"/>
    <property type="project" value="UniProtKB-SubCell"/>
</dbReference>
<feature type="transmembrane region" description="Helical" evidence="5">
    <location>
        <begin position="38"/>
        <end position="59"/>
    </location>
</feature>
<feature type="transmembrane region" description="Helical" evidence="5">
    <location>
        <begin position="12"/>
        <end position="31"/>
    </location>
</feature>
<dbReference type="Pfam" id="PF04279">
    <property type="entry name" value="IspA"/>
    <property type="match status" value="1"/>
</dbReference>
<keyword evidence="2 5" id="KW-0812">Transmembrane</keyword>
<feature type="transmembrane region" description="Helical" evidence="5">
    <location>
        <begin position="98"/>
        <end position="120"/>
    </location>
</feature>
<keyword evidence="7" id="KW-1185">Reference proteome</keyword>
<evidence type="ECO:0000313" key="6">
    <source>
        <dbReference type="EMBL" id="PWE18554.1"/>
    </source>
</evidence>
<accession>A0A2U2BX58</accession>
<comment type="similarity">
    <text evidence="5">Belongs to the YciB family.</text>
</comment>
<evidence type="ECO:0000256" key="5">
    <source>
        <dbReference type="HAMAP-Rule" id="MF_00189"/>
    </source>
</evidence>
<proteinExistence type="inferred from homology"/>
<dbReference type="OrthoDB" id="9788219at2"/>
<name>A0A2U2BX58_9PROT</name>
<dbReference type="RefSeq" id="WP_109251828.1">
    <property type="nucleotide sequence ID" value="NZ_QEXV01000001.1"/>
</dbReference>
<keyword evidence="5" id="KW-0997">Cell inner membrane</keyword>
<evidence type="ECO:0000256" key="3">
    <source>
        <dbReference type="ARBA" id="ARBA00022989"/>
    </source>
</evidence>
<feature type="transmembrane region" description="Helical" evidence="5">
    <location>
        <begin position="65"/>
        <end position="86"/>
    </location>
</feature>
<feature type="transmembrane region" description="Helical" evidence="5">
    <location>
        <begin position="185"/>
        <end position="204"/>
    </location>
</feature>
<evidence type="ECO:0000256" key="4">
    <source>
        <dbReference type="ARBA" id="ARBA00023136"/>
    </source>
</evidence>
<reference evidence="7" key="1">
    <citation type="submission" date="2018-05" db="EMBL/GenBank/DDBJ databases">
        <authorList>
            <person name="Liu B.-T."/>
        </authorList>
    </citation>
    <scope>NUCLEOTIDE SEQUENCE [LARGE SCALE GENOMIC DNA]</scope>
    <source>
        <strain evidence="7">WD6-1</strain>
    </source>
</reference>
<keyword evidence="4 5" id="KW-0472">Membrane</keyword>
<evidence type="ECO:0000256" key="2">
    <source>
        <dbReference type="ARBA" id="ARBA00022692"/>
    </source>
</evidence>
<keyword evidence="1 5" id="KW-1003">Cell membrane</keyword>
<comment type="caution">
    <text evidence="6">The sequence shown here is derived from an EMBL/GenBank/DDBJ whole genome shotgun (WGS) entry which is preliminary data.</text>
</comment>
<protein>
    <recommendedName>
        <fullName evidence="5">Inner membrane-spanning protein YciB</fullName>
    </recommendedName>
</protein>
<dbReference type="PANTHER" id="PTHR36917">
    <property type="entry name" value="INTRACELLULAR SEPTATION PROTEIN A-RELATED"/>
    <property type="match status" value="1"/>
</dbReference>
<dbReference type="PANTHER" id="PTHR36917:SF1">
    <property type="entry name" value="INNER MEMBRANE-SPANNING PROTEIN YCIB"/>
    <property type="match status" value="1"/>
</dbReference>
<evidence type="ECO:0000256" key="1">
    <source>
        <dbReference type="ARBA" id="ARBA00022475"/>
    </source>
</evidence>
<keyword evidence="3 5" id="KW-1133">Transmembrane helix</keyword>
<dbReference type="Proteomes" id="UP000245168">
    <property type="component" value="Unassembled WGS sequence"/>
</dbReference>
<evidence type="ECO:0000313" key="7">
    <source>
        <dbReference type="Proteomes" id="UP000245168"/>
    </source>
</evidence>
<sequence length="215" mass="24237">MSKNAETLGQGSKLLVDVGPVAVFMIVYNVANRMAGDMAIYWATGTFMAATALALVVSVTAQKRFPPMLVVTFVIVMLFGGMTIYLRDPIFIYLKPTIINLIFSYAILISFAFGFNVWKALFGSLFSLPERVWTILAIRWAVFFQFLALLNEFLWRHITDSTVSASARWFDWFAISEAFWANFKFWGVMPLTLIFAMASVPITLKYNQADEASEG</sequence>
<dbReference type="InterPro" id="IPR006008">
    <property type="entry name" value="YciB"/>
</dbReference>
<comment type="subcellular location">
    <subcellularLocation>
        <location evidence="5">Cell inner membrane</location>
        <topology evidence="5">Multi-pass membrane protein</topology>
    </subcellularLocation>
</comment>
<dbReference type="HAMAP" id="MF_00189">
    <property type="entry name" value="YciB"/>
    <property type="match status" value="1"/>
</dbReference>
<dbReference type="AlphaFoldDB" id="A0A2U2BX58"/>
<dbReference type="EMBL" id="QEXV01000001">
    <property type="protein sequence ID" value="PWE18554.1"/>
    <property type="molecule type" value="Genomic_DNA"/>
</dbReference>
<gene>
    <name evidence="5" type="primary">yciB</name>
    <name evidence="6" type="ORF">DDZ18_02820</name>
</gene>
<feature type="transmembrane region" description="Helical" evidence="5">
    <location>
        <begin position="132"/>
        <end position="150"/>
    </location>
</feature>